<dbReference type="KEGG" id="hpse:HPF_17780"/>
<dbReference type="RefSeq" id="WP_165961738.1">
    <property type="nucleotide sequence ID" value="NZ_CP037867.1"/>
</dbReference>
<sequence precursor="true">MRRRLLLSLVTVGLCGHSLAQTTGAASAEPPPALPRITVPQDLLQTEVAKRFPVRYPIAGLVNLDLGAPRLGLLPAQNRLRAEMPVTAAGAALARTQQGSFTVDFALRYEHSDRSLRAHQLKVYRFRFPGLQPEAVDLLNTYAPALAEQSLREVVLYQLQQKEAAMADLLGLRPGQITVTEQGLLVELVQRPPQ</sequence>
<evidence type="ECO:0000256" key="1">
    <source>
        <dbReference type="SAM" id="SignalP"/>
    </source>
</evidence>
<evidence type="ECO:0000313" key="2">
    <source>
        <dbReference type="EMBL" id="QBM29550.1"/>
    </source>
</evidence>
<evidence type="ECO:0008006" key="4">
    <source>
        <dbReference type="Google" id="ProtNLM"/>
    </source>
</evidence>
<dbReference type="EMBL" id="CP037867">
    <property type="protein sequence ID" value="QBM29550.1"/>
    <property type="molecule type" value="Genomic_DNA"/>
</dbReference>
<keyword evidence="1" id="KW-0732">Signal</keyword>
<organism evidence="2 3">
    <name type="scientific">Hydrogenophaga pseudoflava</name>
    <name type="common">Pseudomonas carboxydoflava</name>
    <dbReference type="NCBI Taxonomy" id="47421"/>
    <lineage>
        <taxon>Bacteria</taxon>
        <taxon>Pseudomonadati</taxon>
        <taxon>Pseudomonadota</taxon>
        <taxon>Betaproteobacteria</taxon>
        <taxon>Burkholderiales</taxon>
        <taxon>Comamonadaceae</taxon>
        <taxon>Hydrogenophaga</taxon>
    </lineage>
</organism>
<proteinExistence type="predicted"/>
<accession>A0A4P6X0J2</accession>
<protein>
    <recommendedName>
        <fullName evidence="4">DUF1439 domain-containing protein</fullName>
    </recommendedName>
</protein>
<feature type="signal peptide" evidence="1">
    <location>
        <begin position="1"/>
        <end position="20"/>
    </location>
</feature>
<reference evidence="2 3" key="1">
    <citation type="submission" date="2019-03" db="EMBL/GenBank/DDBJ databases">
        <authorList>
            <person name="Sebastian G."/>
            <person name="Baumann P."/>
            <person name="Ruckert C."/>
            <person name="Kalinowski J."/>
            <person name="Nebel B."/>
            <person name="Takors R."/>
            <person name="Blombach B."/>
        </authorList>
    </citation>
    <scope>NUCLEOTIDE SEQUENCE [LARGE SCALE GENOMIC DNA]</scope>
    <source>
        <strain evidence="2 3">DSM 1084</strain>
    </source>
</reference>
<name>A0A4P6X0J2_HYDPS</name>
<gene>
    <name evidence="2" type="ORF">HPF_17780</name>
</gene>
<evidence type="ECO:0000313" key="3">
    <source>
        <dbReference type="Proteomes" id="UP000293912"/>
    </source>
</evidence>
<feature type="chain" id="PRO_5020783352" description="DUF1439 domain-containing protein" evidence="1">
    <location>
        <begin position="21"/>
        <end position="194"/>
    </location>
</feature>
<keyword evidence="3" id="KW-1185">Reference proteome</keyword>
<dbReference type="AlphaFoldDB" id="A0A4P6X0J2"/>
<dbReference type="Proteomes" id="UP000293912">
    <property type="component" value="Chromosome"/>
</dbReference>
<dbReference type="Gene3D" id="3.15.10.40">
    <property type="entry name" value="Uncharacterised protein PF07273, DUF1439"/>
    <property type="match status" value="1"/>
</dbReference>